<accession>A0AAX3A9X5</accession>
<proteinExistence type="predicted"/>
<dbReference type="Proteomes" id="UP000830781">
    <property type="component" value="Chromosome"/>
</dbReference>
<dbReference type="EMBL" id="CP084959">
    <property type="protein sequence ID" value="UOA23057.1"/>
    <property type="molecule type" value="Genomic_DNA"/>
</dbReference>
<evidence type="ECO:0000313" key="2">
    <source>
        <dbReference type="Proteomes" id="UP000830781"/>
    </source>
</evidence>
<organism evidence="1 2">
    <name type="scientific">Sulfitobacter pontiacus</name>
    <dbReference type="NCBI Taxonomy" id="60137"/>
    <lineage>
        <taxon>Bacteria</taxon>
        <taxon>Pseudomonadati</taxon>
        <taxon>Pseudomonadota</taxon>
        <taxon>Alphaproteobacteria</taxon>
        <taxon>Rhodobacterales</taxon>
        <taxon>Roseobacteraceae</taxon>
        <taxon>Sulfitobacter</taxon>
    </lineage>
</organism>
<gene>
    <name evidence="1" type="ORF">DSM110277_01469</name>
</gene>
<name>A0AAX3A9X5_9RHOB</name>
<keyword evidence="2" id="KW-1185">Reference proteome</keyword>
<evidence type="ECO:0000313" key="1">
    <source>
        <dbReference type="EMBL" id="UOA23057.1"/>
    </source>
</evidence>
<protein>
    <submittedName>
        <fullName evidence="1">Uncharacterized protein</fullName>
    </submittedName>
</protein>
<sequence length="92" mass="10317">MPMEFGLELVAVICPNFTDAKRELFDNLINEVDRACLRVFLINLESTNSGCVIDGSELKSAHFLATFSFEGQKFNVHLDIMAEYLFLIALGV</sequence>
<reference evidence="2" key="1">
    <citation type="journal article" date="2022" name="Microorganisms">
        <title>Beyond the ABCs#Discovery of Three New Plasmid Types in Rhodobacterales (RepQ, RepY, RepW).</title>
        <authorList>
            <person name="Freese H.M."/>
            <person name="Ringel V."/>
            <person name="Overmann J."/>
            <person name="Petersen J."/>
        </authorList>
    </citation>
    <scope>NUCLEOTIDE SEQUENCE [LARGE SCALE GENOMIC DNA]</scope>
    <source>
        <strain evidence="2">DSM 110277</strain>
    </source>
</reference>
<dbReference type="AlphaFoldDB" id="A0AAX3A9X5"/>